<feature type="region of interest" description="Disordered" evidence="1">
    <location>
        <begin position="56"/>
        <end position="81"/>
    </location>
</feature>
<feature type="region of interest" description="Disordered" evidence="1">
    <location>
        <begin position="342"/>
        <end position="365"/>
    </location>
</feature>
<feature type="domain" description="CUE" evidence="3">
    <location>
        <begin position="10"/>
        <end position="54"/>
    </location>
</feature>
<evidence type="ECO:0000259" key="2">
    <source>
        <dbReference type="PROSITE" id="PS50828"/>
    </source>
</evidence>
<feature type="domain" description="Smr" evidence="2">
    <location>
        <begin position="1094"/>
        <end position="1173"/>
    </location>
</feature>
<evidence type="ECO:0000259" key="3">
    <source>
        <dbReference type="PROSITE" id="PS51140"/>
    </source>
</evidence>
<dbReference type="Proteomes" id="UP000494256">
    <property type="component" value="Unassembled WGS sequence"/>
</dbReference>
<dbReference type="InterPro" id="IPR013899">
    <property type="entry name" value="DUF1771"/>
</dbReference>
<gene>
    <name evidence="4" type="ORF">APLA_LOCUS14842</name>
</gene>
<dbReference type="PANTHER" id="PTHR46535">
    <property type="entry name" value="NEDD4-BINDING PROTEIN 2"/>
    <property type="match status" value="1"/>
</dbReference>
<dbReference type="Pfam" id="PF08590">
    <property type="entry name" value="DUF1771"/>
    <property type="match status" value="1"/>
</dbReference>
<dbReference type="PROSITE" id="PS51140">
    <property type="entry name" value="CUE"/>
    <property type="match status" value="1"/>
</dbReference>
<dbReference type="InterPro" id="IPR002625">
    <property type="entry name" value="Smr_dom"/>
</dbReference>
<feature type="compositionally biased region" description="Low complexity" evidence="1">
    <location>
        <begin position="64"/>
        <end position="81"/>
    </location>
</feature>
<dbReference type="Gene3D" id="3.40.50.300">
    <property type="entry name" value="P-loop containing nucleotide triphosphate hydrolases"/>
    <property type="match status" value="1"/>
</dbReference>
<dbReference type="OrthoDB" id="8400687at2759"/>
<organism evidence="4 5">
    <name type="scientific">Arctia plantaginis</name>
    <name type="common">Wood tiger moth</name>
    <name type="synonym">Phalaena plantaginis</name>
    <dbReference type="NCBI Taxonomy" id="874455"/>
    <lineage>
        <taxon>Eukaryota</taxon>
        <taxon>Metazoa</taxon>
        <taxon>Ecdysozoa</taxon>
        <taxon>Arthropoda</taxon>
        <taxon>Hexapoda</taxon>
        <taxon>Insecta</taxon>
        <taxon>Pterygota</taxon>
        <taxon>Neoptera</taxon>
        <taxon>Endopterygota</taxon>
        <taxon>Lepidoptera</taxon>
        <taxon>Glossata</taxon>
        <taxon>Ditrysia</taxon>
        <taxon>Noctuoidea</taxon>
        <taxon>Erebidae</taxon>
        <taxon>Arctiinae</taxon>
        <taxon>Arctia</taxon>
    </lineage>
</organism>
<feature type="region of interest" description="Disordered" evidence="1">
    <location>
        <begin position="471"/>
        <end position="490"/>
    </location>
</feature>
<dbReference type="InterPro" id="IPR003892">
    <property type="entry name" value="CUE"/>
</dbReference>
<dbReference type="GO" id="GO:0004519">
    <property type="term" value="F:endonuclease activity"/>
    <property type="evidence" value="ECO:0007669"/>
    <property type="project" value="TreeGrafter"/>
</dbReference>
<proteinExistence type="predicted"/>
<dbReference type="AlphaFoldDB" id="A0A8S1B4Z3"/>
<dbReference type="SMART" id="SM00463">
    <property type="entry name" value="SMR"/>
    <property type="match status" value="1"/>
</dbReference>
<protein>
    <recommendedName>
        <fullName evidence="6">Smr domain-containing protein</fullName>
    </recommendedName>
</protein>
<evidence type="ECO:0000313" key="5">
    <source>
        <dbReference type="Proteomes" id="UP000494256"/>
    </source>
</evidence>
<dbReference type="GO" id="GO:0043130">
    <property type="term" value="F:ubiquitin binding"/>
    <property type="evidence" value="ECO:0007669"/>
    <property type="project" value="InterPro"/>
</dbReference>
<accession>A0A8S1B4Z3</accession>
<dbReference type="Pfam" id="PF13671">
    <property type="entry name" value="AAA_33"/>
    <property type="match status" value="1"/>
</dbReference>
<dbReference type="GO" id="GO:0005634">
    <property type="term" value="C:nucleus"/>
    <property type="evidence" value="ECO:0007669"/>
    <property type="project" value="TreeGrafter"/>
</dbReference>
<feature type="region of interest" description="Disordered" evidence="1">
    <location>
        <begin position="776"/>
        <end position="797"/>
    </location>
</feature>
<name>A0A8S1B4Z3_ARCPL</name>
<evidence type="ECO:0008006" key="6">
    <source>
        <dbReference type="Google" id="ProtNLM"/>
    </source>
</evidence>
<dbReference type="SUPFAM" id="SSF160443">
    <property type="entry name" value="SMR domain-like"/>
    <property type="match status" value="1"/>
</dbReference>
<reference evidence="4 5" key="1">
    <citation type="submission" date="2020-04" db="EMBL/GenBank/DDBJ databases">
        <authorList>
            <person name="Wallbank WR R."/>
            <person name="Pardo Diaz C."/>
            <person name="Kozak K."/>
            <person name="Martin S."/>
            <person name="Jiggins C."/>
            <person name="Moest M."/>
            <person name="Warren A I."/>
            <person name="Byers J.R.P. K."/>
            <person name="Montejo-Kovacevich G."/>
            <person name="Yen C E."/>
        </authorList>
    </citation>
    <scope>NUCLEOTIDE SEQUENCE [LARGE SCALE GENOMIC DNA]</scope>
</reference>
<dbReference type="PANTHER" id="PTHR46535:SF1">
    <property type="entry name" value="NEDD4-BINDING PROTEIN 2"/>
    <property type="match status" value="1"/>
</dbReference>
<evidence type="ECO:0000256" key="1">
    <source>
        <dbReference type="SAM" id="MobiDB-lite"/>
    </source>
</evidence>
<evidence type="ECO:0000313" key="4">
    <source>
        <dbReference type="EMBL" id="CAB3254625.1"/>
    </source>
</evidence>
<comment type="caution">
    <text evidence="4">The sequence shown here is derived from an EMBL/GenBank/DDBJ whole genome shotgun (WGS) entry which is preliminary data.</text>
</comment>
<feature type="compositionally biased region" description="Basic and acidic residues" evidence="1">
    <location>
        <begin position="353"/>
        <end position="365"/>
    </location>
</feature>
<dbReference type="InterPro" id="IPR027417">
    <property type="entry name" value="P-loop_NTPase"/>
</dbReference>
<dbReference type="Gene3D" id="3.30.1370.110">
    <property type="match status" value="1"/>
</dbReference>
<dbReference type="CDD" id="cd14279">
    <property type="entry name" value="CUE"/>
    <property type="match status" value="1"/>
</dbReference>
<dbReference type="SUPFAM" id="SSF52540">
    <property type="entry name" value="P-loop containing nucleoside triphosphate hydrolases"/>
    <property type="match status" value="1"/>
</dbReference>
<feature type="compositionally biased region" description="Basic and acidic residues" evidence="1">
    <location>
        <begin position="474"/>
        <end position="485"/>
    </location>
</feature>
<sequence>MEPQRDEDSDYNSVIDSLVNMFSPFVSKEVITTLVESFEGDLNLCVDAITEITNNGNMIPNDDQPSTSQSTQPNTTLQQTQPTISYARTAQSTGAVVKEPQTKEKRNVEPSRYFWTDQIRKIITHYNNGSRIMIIMRGLPGSGKSHLARLIVETLIGPSLSSYNNHVFSSDDYFMVRGKYQYDKSYISYAHSWNQNRVETSAIQGLSPIIIDNTNIEIWEMRPYVVQGLMNGYIIEVVEPMTPWAKIPRQLFNMNTHKVPLQKIKRMLDNYVENVTGESLIHSFRLSYAEDMVPPIKRLIPAIPPILADNKSDLKSNSEATTSSEVGPSLLLQDEARNHLLQPPKQSYQNSHEQTKNVEDSGQDRLKPSAENLFHEEEDNIEFITMSDVNDLSEEEQAKQKIVLEAQKKLEELQKFEEDWDNGEKWDENDTEGDTSFIKFDKTTSTTSTVTATNSSTSSPINVTTALISSLESKPPREKPVKDSNTETTSNGLMLSVTDCQDWRYISLFMPPWNHPDEEQTIAPPEEIPKEKKDTSTCVEINDINLSGNYKVISTMSRDINELYVPPVQEKIPEKRMLDKSTMTNEGIIMTVQCPQKERHFIAFRNLFKHIERESLRYIFDNCCGDVNWAVENILGGVSEYKVKSEDGVGSDLEELLDPGSDLPCTCLGKYEIMPNNVSKTDVTPSISDDKVTELSTESSVVQLEKKKRVITVSEENMQLKRQIEQTVVIADNHYSEHCLKIRKIRRGEYNKVENDFEQPSTSGTSSTAFVNVASNRTASNSDSSDDDDSSSNTSNISESDKIVNINLGRSFIQKLDEMFGRENMEYPSNINFNISIPTSLLNQINALWIESMMYQLDDNAKRSALMLKQDEEFARQLQLKEKELMLEGKEPDVPDFKEIMDLEFALNLHMRDISEWRNNIPTDLAAKMTHEKLFNLFPEVKNDTLLEMLVAHGNNFKATVEVLLISLGREEILESENGLNKFVMEKELQRHEKLLEEHKKALSETEWPLLVKGDKIDISTVQHYRDDAEKHLTRRNMQMKKAEDYIQRGMTQVANYCSEIANFHKNQYELSSSKAVASLIQYHAENNPNNETVDLHFFRVKEAMEAMDLFIDRHIQRLRDLNLRSVTLFFITGRGLHSPGRPKVKPACIKRLRERGLHHSECNPGLLRSRVSYNSKLTYQIT</sequence>
<dbReference type="InterPro" id="IPR036063">
    <property type="entry name" value="Smr_dom_sf"/>
</dbReference>
<dbReference type="EMBL" id="CADEBD010000422">
    <property type="protein sequence ID" value="CAB3254625.1"/>
    <property type="molecule type" value="Genomic_DNA"/>
</dbReference>
<dbReference type="PROSITE" id="PS50828">
    <property type="entry name" value="SMR"/>
    <property type="match status" value="1"/>
</dbReference>
<dbReference type="InterPro" id="IPR052772">
    <property type="entry name" value="Endo/PolyKinase_Domain-Protein"/>
</dbReference>